<feature type="domain" description="Glycosyl transferase family 1" evidence="2">
    <location>
        <begin position="198"/>
        <end position="358"/>
    </location>
</feature>
<dbReference type="InterPro" id="IPR001296">
    <property type="entry name" value="Glyco_trans_1"/>
</dbReference>
<dbReference type="RefSeq" id="WP_200965202.1">
    <property type="nucleotide sequence ID" value="NZ_BMAQ01000001.1"/>
</dbReference>
<organism evidence="4 5">
    <name type="scientific">Insulibacter thermoxylanivorax</name>
    <dbReference type="NCBI Taxonomy" id="2749268"/>
    <lineage>
        <taxon>Bacteria</taxon>
        <taxon>Bacillati</taxon>
        <taxon>Bacillota</taxon>
        <taxon>Bacilli</taxon>
        <taxon>Bacillales</taxon>
        <taxon>Paenibacillaceae</taxon>
        <taxon>Insulibacter</taxon>
    </lineage>
</organism>
<name>A0A916QA37_9BACL</name>
<dbReference type="EMBL" id="BMAQ01000001">
    <property type="protein sequence ID" value="GFR36915.1"/>
    <property type="molecule type" value="Genomic_DNA"/>
</dbReference>
<dbReference type="Gene3D" id="3.40.50.2000">
    <property type="entry name" value="Glycogen Phosphorylase B"/>
    <property type="match status" value="2"/>
</dbReference>
<dbReference type="PANTHER" id="PTHR12526:SF599">
    <property type="entry name" value="N-ACETYL-ALPHA-D-GLUCOSAMINYL L-MALATE SYNTHASE"/>
    <property type="match status" value="1"/>
</dbReference>
<evidence type="ECO:0000313" key="5">
    <source>
        <dbReference type="Proteomes" id="UP000654993"/>
    </source>
</evidence>
<accession>A0A916QA37</accession>
<dbReference type="SUPFAM" id="SSF53756">
    <property type="entry name" value="UDP-Glycosyltransferase/glycogen phosphorylase"/>
    <property type="match status" value="1"/>
</dbReference>
<evidence type="ECO:0000259" key="2">
    <source>
        <dbReference type="Pfam" id="PF00534"/>
    </source>
</evidence>
<keyword evidence="5" id="KW-1185">Reference proteome</keyword>
<feature type="domain" description="Glycosyltransferase subfamily 4-like N-terminal" evidence="3">
    <location>
        <begin position="26"/>
        <end position="188"/>
    </location>
</feature>
<dbReference type="InterPro" id="IPR023881">
    <property type="entry name" value="Thiol_BshA"/>
</dbReference>
<feature type="region of interest" description="Disordered" evidence="1">
    <location>
        <begin position="388"/>
        <end position="409"/>
    </location>
</feature>
<keyword evidence="4" id="KW-0808">Transferase</keyword>
<protein>
    <submittedName>
        <fullName evidence="4">Glycosyl transferase</fullName>
    </submittedName>
</protein>
<dbReference type="Proteomes" id="UP000654993">
    <property type="component" value="Unassembled WGS sequence"/>
</dbReference>
<comment type="caution">
    <text evidence="4">The sequence shown here is derived from an EMBL/GenBank/DDBJ whole genome shotgun (WGS) entry which is preliminary data.</text>
</comment>
<reference evidence="4" key="1">
    <citation type="submission" date="2020-08" db="EMBL/GenBank/DDBJ databases">
        <authorList>
            <person name="Uke A."/>
            <person name="Chhe C."/>
            <person name="Baramee S."/>
            <person name="Kosugi A."/>
        </authorList>
    </citation>
    <scope>NUCLEOTIDE SEQUENCE</scope>
    <source>
        <strain evidence="4">DA-C8</strain>
    </source>
</reference>
<sequence length="409" mass="45661">MDPTQKSSQQSHPSLKIGITCYPTLGGSGVVATELGISLAERGHEVHFITQSMPFRLGKYHQNIYYHEVQVSDYYVFRYPPYDLSLASKMAQVANIHGLDLLHVHYAVPHAVCAILAKQMVGDHLKVVTTLHGTDITVLGHDQALKEIIRLGINRSDAVTAVSKDLLQETRRLLQIDRHIDLTYNFIDSRIIHPKDVTEHRREYAEPHEKILMHISNFRPVKRAMDVVEIFRRVAQQLPCKLLFVGEGPELHKVHAKIQEEGLQDRVFFLGKQNDIAHVISLADVLLLPSEKESFGLVALEAMACGVPVVASRVGGIPELVAHGETGYLAPIGDTAQMAEHTVKLLSDPDLYRRLSEQCIARARNEFNSTKITDLYEQIYHRVLGIPAGGSEQPDPPGAEDVHEVGCNR</sequence>
<evidence type="ECO:0000256" key="1">
    <source>
        <dbReference type="SAM" id="MobiDB-lite"/>
    </source>
</evidence>
<dbReference type="GO" id="GO:0016757">
    <property type="term" value="F:glycosyltransferase activity"/>
    <property type="evidence" value="ECO:0007669"/>
    <property type="project" value="InterPro"/>
</dbReference>
<reference evidence="4" key="2">
    <citation type="journal article" date="2021" name="Data Brief">
        <title>Draft genome sequence data of the facultative, thermophilic, xylanolytic bacterium Paenibacillus sp. strain DA-C8.</title>
        <authorList>
            <person name="Chhe C."/>
            <person name="Uke A."/>
            <person name="Baramee S."/>
            <person name="Ungkulpasvich U."/>
            <person name="Tachaapaikoon C."/>
            <person name="Pason P."/>
            <person name="Waeonukul R."/>
            <person name="Ratanakhanokchai K."/>
            <person name="Kosugi A."/>
        </authorList>
    </citation>
    <scope>NUCLEOTIDE SEQUENCE</scope>
    <source>
        <strain evidence="4">DA-C8</strain>
    </source>
</reference>
<dbReference type="GO" id="GO:0071793">
    <property type="term" value="P:bacillithiol biosynthetic process"/>
    <property type="evidence" value="ECO:0007669"/>
    <property type="project" value="InterPro"/>
</dbReference>
<proteinExistence type="predicted"/>
<dbReference type="NCBIfam" id="TIGR03999">
    <property type="entry name" value="thiol_BshA"/>
    <property type="match status" value="1"/>
</dbReference>
<dbReference type="AlphaFoldDB" id="A0A916QA37"/>
<dbReference type="PANTHER" id="PTHR12526">
    <property type="entry name" value="GLYCOSYLTRANSFERASE"/>
    <property type="match status" value="1"/>
</dbReference>
<feature type="compositionally biased region" description="Basic and acidic residues" evidence="1">
    <location>
        <begin position="400"/>
        <end position="409"/>
    </location>
</feature>
<dbReference type="InterPro" id="IPR028098">
    <property type="entry name" value="Glyco_trans_4-like_N"/>
</dbReference>
<dbReference type="Pfam" id="PF13439">
    <property type="entry name" value="Glyco_transf_4"/>
    <property type="match status" value="1"/>
</dbReference>
<gene>
    <name evidence="4" type="ORF">PRECH8_02110</name>
</gene>
<evidence type="ECO:0000259" key="3">
    <source>
        <dbReference type="Pfam" id="PF13439"/>
    </source>
</evidence>
<dbReference type="Pfam" id="PF00534">
    <property type="entry name" value="Glycos_transf_1"/>
    <property type="match status" value="1"/>
</dbReference>
<evidence type="ECO:0000313" key="4">
    <source>
        <dbReference type="EMBL" id="GFR36915.1"/>
    </source>
</evidence>